<proteinExistence type="predicted"/>
<comment type="caution">
    <text evidence="1">The sequence shown here is derived from an EMBL/GenBank/DDBJ whole genome shotgun (WGS) entry which is preliminary data.</text>
</comment>
<evidence type="ECO:0008006" key="2">
    <source>
        <dbReference type="Google" id="ProtNLM"/>
    </source>
</evidence>
<dbReference type="SUPFAM" id="SSF57756">
    <property type="entry name" value="Retrovirus zinc finger-like domains"/>
    <property type="match status" value="1"/>
</dbReference>
<dbReference type="EMBL" id="JACGWN010000010">
    <property type="protein sequence ID" value="KAL0427553.1"/>
    <property type="molecule type" value="Genomic_DNA"/>
</dbReference>
<reference evidence="1" key="1">
    <citation type="submission" date="2020-06" db="EMBL/GenBank/DDBJ databases">
        <authorList>
            <person name="Li T."/>
            <person name="Hu X."/>
            <person name="Zhang T."/>
            <person name="Song X."/>
            <person name="Zhang H."/>
            <person name="Dai N."/>
            <person name="Sheng W."/>
            <person name="Hou X."/>
            <person name="Wei L."/>
        </authorList>
    </citation>
    <scope>NUCLEOTIDE SEQUENCE</scope>
    <source>
        <strain evidence="1">KEN1</strain>
        <tissue evidence="1">Leaf</tissue>
    </source>
</reference>
<protein>
    <recommendedName>
        <fullName evidence="2">Gag-pol polyprotein</fullName>
    </recommendedName>
</protein>
<reference evidence="1" key="2">
    <citation type="journal article" date="2024" name="Plant">
        <title>Genomic evolution and insights into agronomic trait innovations of Sesamum species.</title>
        <authorList>
            <person name="Miao H."/>
            <person name="Wang L."/>
            <person name="Qu L."/>
            <person name="Liu H."/>
            <person name="Sun Y."/>
            <person name="Le M."/>
            <person name="Wang Q."/>
            <person name="Wei S."/>
            <person name="Zheng Y."/>
            <person name="Lin W."/>
            <person name="Duan Y."/>
            <person name="Cao H."/>
            <person name="Xiong S."/>
            <person name="Wang X."/>
            <person name="Wei L."/>
            <person name="Li C."/>
            <person name="Ma Q."/>
            <person name="Ju M."/>
            <person name="Zhao R."/>
            <person name="Li G."/>
            <person name="Mu C."/>
            <person name="Tian Q."/>
            <person name="Mei H."/>
            <person name="Zhang T."/>
            <person name="Gao T."/>
            <person name="Zhang H."/>
        </authorList>
    </citation>
    <scope>NUCLEOTIDE SEQUENCE</scope>
    <source>
        <strain evidence="1">KEN1</strain>
    </source>
</reference>
<organism evidence="1">
    <name type="scientific">Sesamum latifolium</name>
    <dbReference type="NCBI Taxonomy" id="2727402"/>
    <lineage>
        <taxon>Eukaryota</taxon>
        <taxon>Viridiplantae</taxon>
        <taxon>Streptophyta</taxon>
        <taxon>Embryophyta</taxon>
        <taxon>Tracheophyta</taxon>
        <taxon>Spermatophyta</taxon>
        <taxon>Magnoliopsida</taxon>
        <taxon>eudicotyledons</taxon>
        <taxon>Gunneridae</taxon>
        <taxon>Pentapetalae</taxon>
        <taxon>asterids</taxon>
        <taxon>lamiids</taxon>
        <taxon>Lamiales</taxon>
        <taxon>Pedaliaceae</taxon>
        <taxon>Sesamum</taxon>
    </lineage>
</organism>
<dbReference type="GO" id="GO:0003676">
    <property type="term" value="F:nucleic acid binding"/>
    <property type="evidence" value="ECO:0007669"/>
    <property type="project" value="InterPro"/>
</dbReference>
<dbReference type="GO" id="GO:0008270">
    <property type="term" value="F:zinc ion binding"/>
    <property type="evidence" value="ECO:0007669"/>
    <property type="project" value="InterPro"/>
</dbReference>
<gene>
    <name evidence="1" type="ORF">Slati_2930100</name>
</gene>
<sequence length="113" mass="12628">MNGLEKSLHELINMLVQYEATIEKSAPLVLVVEASTSKAKGKVAGCKKRKKDETSSIATSTSSALFTPLGGGKEKRKRVRQSRIPNDVCIYYREMGHWKRECSKLLPDEGKIF</sequence>
<dbReference type="AlphaFoldDB" id="A0AAW2VE77"/>
<dbReference type="Gene3D" id="4.10.60.10">
    <property type="entry name" value="Zinc finger, CCHC-type"/>
    <property type="match status" value="1"/>
</dbReference>
<dbReference type="InterPro" id="IPR036875">
    <property type="entry name" value="Znf_CCHC_sf"/>
</dbReference>
<accession>A0AAW2VE77</accession>
<name>A0AAW2VE77_9LAMI</name>
<evidence type="ECO:0000313" key="1">
    <source>
        <dbReference type="EMBL" id="KAL0427553.1"/>
    </source>
</evidence>